<evidence type="ECO:0000259" key="11">
    <source>
        <dbReference type="SMART" id="SM00756"/>
    </source>
</evidence>
<dbReference type="KEGG" id="dtm:BJL86_2189"/>
<dbReference type="InterPro" id="IPR041714">
    <property type="entry name" value="VKOR_Actinobacteria"/>
</dbReference>
<protein>
    <recommendedName>
        <fullName evidence="11">Vitamin K epoxide reductase domain-containing protein</fullName>
    </recommendedName>
</protein>
<evidence type="ECO:0000256" key="6">
    <source>
        <dbReference type="ARBA" id="ARBA00023002"/>
    </source>
</evidence>
<evidence type="ECO:0000256" key="10">
    <source>
        <dbReference type="SAM" id="Phobius"/>
    </source>
</evidence>
<proteinExistence type="inferred from homology"/>
<gene>
    <name evidence="12" type="ORF">BJL86_2189</name>
</gene>
<dbReference type="AlphaFoldDB" id="A0A173LKY2"/>
<dbReference type="InterPro" id="IPR038354">
    <property type="entry name" value="VKOR_sf"/>
</dbReference>
<keyword evidence="6" id="KW-0560">Oxidoreductase</keyword>
<dbReference type="RefSeq" id="WP_082908460.1">
    <property type="nucleotide sequence ID" value="NZ_CP015961.1"/>
</dbReference>
<keyword evidence="9" id="KW-0676">Redox-active center</keyword>
<dbReference type="SMART" id="SM00756">
    <property type="entry name" value="VKc"/>
    <property type="match status" value="1"/>
</dbReference>
<evidence type="ECO:0000256" key="4">
    <source>
        <dbReference type="ARBA" id="ARBA00022719"/>
    </source>
</evidence>
<dbReference type="Pfam" id="PF07884">
    <property type="entry name" value="VKOR"/>
    <property type="match status" value="1"/>
</dbReference>
<dbReference type="GO" id="GO:0016491">
    <property type="term" value="F:oxidoreductase activity"/>
    <property type="evidence" value="ECO:0007669"/>
    <property type="project" value="UniProtKB-KW"/>
</dbReference>
<sequence length="223" mass="24452">MATAASEDASTDAAPGPVRDEAAGAPGGIFSQRTIGILLAIGSIAGLVAAFELTMDKIRILENPDYIPACNFSILMSCKSVIESEQGQAFGFPNPIVGLVGFGITLALGVALAAGARIPRWYMVGAVLGLTFGIGWVQWFAYQTIFNIGVLCPWCMVVWTVMAPMWWYTLLHTIGRFTTAAWVRTLRAWHLIPVVLWYLLVIGTILVHFWDVYWADFFVRTFG</sequence>
<comment type="similarity">
    <text evidence="2">Belongs to the VKOR family.</text>
</comment>
<evidence type="ECO:0000256" key="2">
    <source>
        <dbReference type="ARBA" id="ARBA00006214"/>
    </source>
</evidence>
<dbReference type="GO" id="GO:0016020">
    <property type="term" value="C:membrane"/>
    <property type="evidence" value="ECO:0007669"/>
    <property type="project" value="UniProtKB-SubCell"/>
</dbReference>
<dbReference type="Proteomes" id="UP000186104">
    <property type="component" value="Chromosome"/>
</dbReference>
<keyword evidence="4" id="KW-0874">Quinone</keyword>
<evidence type="ECO:0000256" key="3">
    <source>
        <dbReference type="ARBA" id="ARBA00022692"/>
    </source>
</evidence>
<feature type="transmembrane region" description="Helical" evidence="10">
    <location>
        <begin position="121"/>
        <end position="139"/>
    </location>
</feature>
<evidence type="ECO:0000256" key="8">
    <source>
        <dbReference type="ARBA" id="ARBA00023157"/>
    </source>
</evidence>
<dbReference type="EMBL" id="CP015961">
    <property type="protein sequence ID" value="ANI92955.1"/>
    <property type="molecule type" value="Genomic_DNA"/>
</dbReference>
<evidence type="ECO:0000256" key="5">
    <source>
        <dbReference type="ARBA" id="ARBA00022989"/>
    </source>
</evidence>
<dbReference type="CDD" id="cd12922">
    <property type="entry name" value="VKOR_5"/>
    <property type="match status" value="1"/>
</dbReference>
<name>A0A173LKY2_9ACTN</name>
<keyword evidence="8" id="KW-1015">Disulfide bond</keyword>
<evidence type="ECO:0000256" key="9">
    <source>
        <dbReference type="ARBA" id="ARBA00023284"/>
    </source>
</evidence>
<evidence type="ECO:0000256" key="1">
    <source>
        <dbReference type="ARBA" id="ARBA00004141"/>
    </source>
</evidence>
<keyword evidence="7 10" id="KW-0472">Membrane</keyword>
<dbReference type="STRING" id="499555.BJL86_2189"/>
<evidence type="ECO:0000313" key="12">
    <source>
        <dbReference type="EMBL" id="ANI92955.1"/>
    </source>
</evidence>
<feature type="transmembrane region" description="Helical" evidence="10">
    <location>
        <begin position="188"/>
        <end position="210"/>
    </location>
</feature>
<feature type="domain" description="Vitamin K epoxide reductase" evidence="11">
    <location>
        <begin position="32"/>
        <end position="173"/>
    </location>
</feature>
<dbReference type="GO" id="GO:0048038">
    <property type="term" value="F:quinone binding"/>
    <property type="evidence" value="ECO:0007669"/>
    <property type="project" value="UniProtKB-KW"/>
</dbReference>
<accession>A0A173LKY2</accession>
<keyword evidence="5 10" id="KW-1133">Transmembrane helix</keyword>
<keyword evidence="13" id="KW-1185">Reference proteome</keyword>
<comment type="subcellular location">
    <subcellularLocation>
        <location evidence="1">Membrane</location>
        <topology evidence="1">Multi-pass membrane protein</topology>
    </subcellularLocation>
</comment>
<organism evidence="12 13">
    <name type="scientific">Dietzia timorensis</name>
    <dbReference type="NCBI Taxonomy" id="499555"/>
    <lineage>
        <taxon>Bacteria</taxon>
        <taxon>Bacillati</taxon>
        <taxon>Actinomycetota</taxon>
        <taxon>Actinomycetes</taxon>
        <taxon>Mycobacteriales</taxon>
        <taxon>Dietziaceae</taxon>
        <taxon>Dietzia</taxon>
    </lineage>
</organism>
<evidence type="ECO:0000313" key="13">
    <source>
        <dbReference type="Proteomes" id="UP000186104"/>
    </source>
</evidence>
<evidence type="ECO:0000256" key="7">
    <source>
        <dbReference type="ARBA" id="ARBA00023136"/>
    </source>
</evidence>
<keyword evidence="3 10" id="KW-0812">Transmembrane</keyword>
<dbReference type="OrthoDB" id="9783799at2"/>
<dbReference type="InterPro" id="IPR012932">
    <property type="entry name" value="VKOR"/>
</dbReference>
<reference evidence="12 13" key="1">
    <citation type="submission" date="2016-06" db="EMBL/GenBank/DDBJ databases">
        <title>Complete genome sequence of a saline-alkali tolerant type strain Dietzia timorensis ID05-A0528T.</title>
        <authorList>
            <person name="Wu X."/>
        </authorList>
    </citation>
    <scope>NUCLEOTIDE SEQUENCE [LARGE SCALE GENOMIC DNA]</scope>
    <source>
        <strain evidence="12 13">ID05-A0528</strain>
    </source>
</reference>
<feature type="transmembrane region" description="Helical" evidence="10">
    <location>
        <begin position="145"/>
        <end position="167"/>
    </location>
</feature>
<feature type="transmembrane region" description="Helical" evidence="10">
    <location>
        <begin position="35"/>
        <end position="54"/>
    </location>
</feature>
<feature type="transmembrane region" description="Helical" evidence="10">
    <location>
        <begin position="94"/>
        <end position="114"/>
    </location>
</feature>
<dbReference type="Gene3D" id="1.20.1440.130">
    <property type="entry name" value="VKOR domain"/>
    <property type="match status" value="1"/>
</dbReference>